<dbReference type="AlphaFoldDB" id="A0A0B7AIY4"/>
<sequence length="70" mass="7851">MNAKIPLHANRIAQTQLVAMNVLAILVMLSVQQILQNVMMLTNVQRNPHVNTHVPTYLEASAAHVDRVIR</sequence>
<keyword evidence="1" id="KW-0472">Membrane</keyword>
<accession>A0A0B7AIY4</accession>
<feature type="non-terminal residue" evidence="2">
    <location>
        <position position="70"/>
    </location>
</feature>
<gene>
    <name evidence="2" type="primary">ORF123490</name>
</gene>
<name>A0A0B7AIY4_9EUPU</name>
<proteinExistence type="predicted"/>
<keyword evidence="1" id="KW-1133">Transmembrane helix</keyword>
<organism evidence="2">
    <name type="scientific">Arion vulgaris</name>
    <dbReference type="NCBI Taxonomy" id="1028688"/>
    <lineage>
        <taxon>Eukaryota</taxon>
        <taxon>Metazoa</taxon>
        <taxon>Spiralia</taxon>
        <taxon>Lophotrochozoa</taxon>
        <taxon>Mollusca</taxon>
        <taxon>Gastropoda</taxon>
        <taxon>Heterobranchia</taxon>
        <taxon>Euthyneura</taxon>
        <taxon>Panpulmonata</taxon>
        <taxon>Eupulmonata</taxon>
        <taxon>Stylommatophora</taxon>
        <taxon>Helicina</taxon>
        <taxon>Arionoidea</taxon>
        <taxon>Arionidae</taxon>
        <taxon>Arion</taxon>
    </lineage>
</organism>
<evidence type="ECO:0000256" key="1">
    <source>
        <dbReference type="SAM" id="Phobius"/>
    </source>
</evidence>
<keyword evidence="1" id="KW-0812">Transmembrane</keyword>
<feature type="transmembrane region" description="Helical" evidence="1">
    <location>
        <begin position="12"/>
        <end position="31"/>
    </location>
</feature>
<evidence type="ECO:0000313" key="2">
    <source>
        <dbReference type="EMBL" id="CEK80934.1"/>
    </source>
</evidence>
<reference evidence="2" key="1">
    <citation type="submission" date="2014-12" db="EMBL/GenBank/DDBJ databases">
        <title>Insight into the proteome of Arion vulgaris.</title>
        <authorList>
            <person name="Aradska J."/>
            <person name="Bulat T."/>
            <person name="Smidak R."/>
            <person name="Sarate P."/>
            <person name="Gangsoo J."/>
            <person name="Sialana F."/>
            <person name="Bilban M."/>
            <person name="Lubec G."/>
        </authorList>
    </citation>
    <scope>NUCLEOTIDE SEQUENCE</scope>
    <source>
        <tissue evidence="2">Skin</tissue>
    </source>
</reference>
<dbReference type="EMBL" id="HACG01034069">
    <property type="protein sequence ID" value="CEK80934.1"/>
    <property type="molecule type" value="Transcribed_RNA"/>
</dbReference>
<protein>
    <submittedName>
        <fullName evidence="2">Uncharacterized protein</fullName>
    </submittedName>
</protein>